<proteinExistence type="inferred from homology"/>
<feature type="domain" description="Orn/Lys/Arg decarboxylases family 1 pyridoxal-P attachment site" evidence="6">
    <location>
        <begin position="3"/>
        <end position="298"/>
    </location>
</feature>
<evidence type="ECO:0000256" key="1">
    <source>
        <dbReference type="ARBA" id="ARBA00001933"/>
    </source>
</evidence>
<reference evidence="9" key="1">
    <citation type="submission" date="2019-01" db="EMBL/GenBank/DDBJ databases">
        <title>Draft genomes of a novel of Sporanaerobacter strains.</title>
        <authorList>
            <person name="Ma S."/>
        </authorList>
    </citation>
    <scope>NUCLEOTIDE SEQUENCE [LARGE SCALE GENOMIC DNA]</scope>
    <source>
        <strain evidence="9">NJN-17</strain>
    </source>
</reference>
<comment type="cofactor">
    <cofactor evidence="1">
        <name>pyridoxal 5'-phosphate</name>
        <dbReference type="ChEBI" id="CHEBI:597326"/>
    </cofactor>
</comment>
<organism evidence="8 9">
    <name type="scientific">Acidilutibacter cellobiosedens</name>
    <dbReference type="NCBI Taxonomy" id="2507161"/>
    <lineage>
        <taxon>Bacteria</taxon>
        <taxon>Bacillati</taxon>
        <taxon>Bacillota</taxon>
        <taxon>Tissierellia</taxon>
        <taxon>Tissierellales</taxon>
        <taxon>Acidilutibacteraceae</taxon>
        <taxon>Acidilutibacter</taxon>
    </lineage>
</organism>
<dbReference type="InterPro" id="IPR052357">
    <property type="entry name" value="Orn_Lys_Arg_decarboxylase-I"/>
</dbReference>
<dbReference type="EMBL" id="CP035282">
    <property type="protein sequence ID" value="QAT60531.1"/>
    <property type="molecule type" value="Genomic_DNA"/>
</dbReference>
<sequence length="468" mass="53324">MNTPIFNALTEYMDKKGVSFHMPGHKGKNTLIDWGKYIPYIDVTEIEGMDNLHNPTGIIEESQRLSAKAFHSKETFFSVNGTTGGIYIALAAATDPGDKILIQRNCHKSVYNGIILNRLIPEYIYPHYNKKYNLITGINPEDIELILSKDSDIKAVVVTYPTYYGICSNVEEISRIVHKYNKILIVDEAHGSHFVFSPHLPISSLEAGADIVVQSTHKTLPSFTQTSMIHVGTDRVNIDKLKTMSSLYQTTSPSYIFMASLDIAREYMETKGEEKLNSLFENIDYTLNRIRHMNNVFVFEGDAEDDTIWDFDKTKIILRINGMKGTELQRVLNKKYNIQLEMADYYYGLILTTLMNDREDFEKLISALTNIKKIDKNIPTLSVDFPPVNQILSPWEAFYGNKEECKLKDAVGKISGEFVVPYPPGVPLICPGEEITPEIYEKIRFLKENSVEIIGLLDYNIEKIRTIK</sequence>
<dbReference type="InterPro" id="IPR008286">
    <property type="entry name" value="Prn/Lys/Arg_de-COase_C"/>
</dbReference>
<evidence type="ECO:0000259" key="7">
    <source>
        <dbReference type="Pfam" id="PF03711"/>
    </source>
</evidence>
<protein>
    <submittedName>
        <fullName evidence="8">Aminotransferase class I/II-fold pyridoxal phosphate-dependent enzyme</fullName>
    </submittedName>
</protein>
<dbReference type="InterPro" id="IPR036633">
    <property type="entry name" value="Prn/Lys/Arg_de-COase_C_sf"/>
</dbReference>
<keyword evidence="3" id="KW-0210">Decarboxylase</keyword>
<dbReference type="Gene3D" id="3.90.105.10">
    <property type="entry name" value="Molybdopterin biosynthesis moea protein, domain 2"/>
    <property type="match status" value="1"/>
</dbReference>
<dbReference type="RefSeq" id="WP_071139484.1">
    <property type="nucleotide sequence ID" value="NZ_CP035282.1"/>
</dbReference>
<dbReference type="AlphaFoldDB" id="A0A410Q975"/>
<keyword evidence="4" id="KW-0663">Pyridoxal phosphate</keyword>
<dbReference type="KEGG" id="spoa:EQM13_02540"/>
<dbReference type="Pfam" id="PF01276">
    <property type="entry name" value="OKR_DC_1"/>
    <property type="match status" value="1"/>
</dbReference>
<dbReference type="SUPFAM" id="SSF55904">
    <property type="entry name" value="Ornithine decarboxylase C-terminal domain"/>
    <property type="match status" value="1"/>
</dbReference>
<evidence type="ECO:0000313" key="9">
    <source>
        <dbReference type="Proteomes" id="UP000287969"/>
    </source>
</evidence>
<keyword evidence="8" id="KW-0032">Aminotransferase</keyword>
<evidence type="ECO:0000259" key="6">
    <source>
        <dbReference type="Pfam" id="PF01276"/>
    </source>
</evidence>
<evidence type="ECO:0000256" key="3">
    <source>
        <dbReference type="ARBA" id="ARBA00022793"/>
    </source>
</evidence>
<evidence type="ECO:0000256" key="5">
    <source>
        <dbReference type="ARBA" id="ARBA00023239"/>
    </source>
</evidence>
<dbReference type="InterPro" id="IPR015424">
    <property type="entry name" value="PyrdxlP-dep_Trfase"/>
</dbReference>
<comment type="similarity">
    <text evidence="2">Belongs to the Orn/Lys/Arg decarboxylase class-I family.</text>
</comment>
<evidence type="ECO:0000256" key="2">
    <source>
        <dbReference type="ARBA" id="ARBA00010671"/>
    </source>
</evidence>
<evidence type="ECO:0000256" key="4">
    <source>
        <dbReference type="ARBA" id="ARBA00022898"/>
    </source>
</evidence>
<keyword evidence="9" id="KW-1185">Reference proteome</keyword>
<evidence type="ECO:0000313" key="8">
    <source>
        <dbReference type="EMBL" id="QAT60531.1"/>
    </source>
</evidence>
<dbReference type="OrthoDB" id="9815233at2"/>
<dbReference type="CDD" id="cd00615">
    <property type="entry name" value="Orn_deC_like"/>
    <property type="match status" value="1"/>
</dbReference>
<dbReference type="GO" id="GO:0016831">
    <property type="term" value="F:carboxy-lyase activity"/>
    <property type="evidence" value="ECO:0007669"/>
    <property type="project" value="UniProtKB-KW"/>
</dbReference>
<dbReference type="InterPro" id="IPR015421">
    <property type="entry name" value="PyrdxlP-dep_Trfase_major"/>
</dbReference>
<dbReference type="PANTHER" id="PTHR43277">
    <property type="entry name" value="ARGININE DECARBOXYLASE"/>
    <property type="match status" value="1"/>
</dbReference>
<dbReference type="Pfam" id="PF03711">
    <property type="entry name" value="OKR_DC_1_C"/>
    <property type="match status" value="1"/>
</dbReference>
<gene>
    <name evidence="8" type="ORF">EQM13_02540</name>
</gene>
<dbReference type="InterPro" id="IPR000310">
    <property type="entry name" value="Orn/Lys/Arg_deCO2ase_major_dom"/>
</dbReference>
<dbReference type="PANTHER" id="PTHR43277:SF4">
    <property type="entry name" value="ARGININE DECARBOXYLASE"/>
    <property type="match status" value="1"/>
</dbReference>
<accession>A0A410Q975</accession>
<feature type="domain" description="Orn/Lys/Arg decarboxylase C-terminal" evidence="7">
    <location>
        <begin position="399"/>
        <end position="447"/>
    </location>
</feature>
<dbReference type="Gene3D" id="3.40.640.10">
    <property type="entry name" value="Type I PLP-dependent aspartate aminotransferase-like (Major domain)"/>
    <property type="match status" value="1"/>
</dbReference>
<dbReference type="GO" id="GO:0008483">
    <property type="term" value="F:transaminase activity"/>
    <property type="evidence" value="ECO:0007669"/>
    <property type="project" value="UniProtKB-KW"/>
</dbReference>
<keyword evidence="5" id="KW-0456">Lyase</keyword>
<dbReference type="SUPFAM" id="SSF53383">
    <property type="entry name" value="PLP-dependent transferases"/>
    <property type="match status" value="1"/>
</dbReference>
<keyword evidence="8" id="KW-0808">Transferase</keyword>
<dbReference type="Proteomes" id="UP000287969">
    <property type="component" value="Chromosome"/>
</dbReference>
<name>A0A410Q975_9FIRM</name>